<keyword evidence="3" id="KW-1185">Reference proteome</keyword>
<dbReference type="EMBL" id="JACHIG010000023">
    <property type="protein sequence ID" value="MBB5035681.1"/>
    <property type="molecule type" value="Genomic_DNA"/>
</dbReference>
<sequence>MRTSIYPFWLLAAAFALNIHVMNAQTTYADAEVEALMSAFKNKVAQDVEAPWRSAQEELGKNYIQALDRAQQDATLKGKLEYAAALRAEKEALAASTGGELPVLPPGSRELAVLRKKYLDAYQALRASTQKKIEPLQKELVRQLDALAIKLVRAGKGDAALEARQLAKEQAAQPYVFEGEWEDQTQKVTPKPKNLPIVLKKRDSISTVASFKPPVEIEVVAKVEGLDLRLGFAADQLIFNWERRSDELRIDGGPADKSYIPAMGELPQKKFAVIRWYVGKDMQTISVDGKLRFSHKGDYSAIDRPVSIMAFGSEAAVQSIKTRRPGTPAF</sequence>
<accession>A0A7W7YGB8</accession>
<proteinExistence type="predicted"/>
<feature type="signal peptide" evidence="1">
    <location>
        <begin position="1"/>
        <end position="24"/>
    </location>
</feature>
<gene>
    <name evidence="2" type="ORF">HNQ65_005294</name>
</gene>
<comment type="caution">
    <text evidence="2">The sequence shown here is derived from an EMBL/GenBank/DDBJ whole genome shotgun (WGS) entry which is preliminary data.</text>
</comment>
<evidence type="ECO:0000256" key="1">
    <source>
        <dbReference type="SAM" id="SignalP"/>
    </source>
</evidence>
<name>A0A7W7YGB8_9BACT</name>
<dbReference type="Proteomes" id="UP000590740">
    <property type="component" value="Unassembled WGS sequence"/>
</dbReference>
<dbReference type="RefSeq" id="WP_184344720.1">
    <property type="nucleotide sequence ID" value="NZ_JACHIG010000023.1"/>
</dbReference>
<keyword evidence="1" id="KW-0732">Signal</keyword>
<evidence type="ECO:0000313" key="3">
    <source>
        <dbReference type="Proteomes" id="UP000590740"/>
    </source>
</evidence>
<protein>
    <submittedName>
        <fullName evidence="2">Uncharacterized protein</fullName>
    </submittedName>
</protein>
<feature type="chain" id="PRO_5030646778" evidence="1">
    <location>
        <begin position="25"/>
        <end position="330"/>
    </location>
</feature>
<organism evidence="2 3">
    <name type="scientific">Prosthecobacter vanneervenii</name>
    <dbReference type="NCBI Taxonomy" id="48466"/>
    <lineage>
        <taxon>Bacteria</taxon>
        <taxon>Pseudomonadati</taxon>
        <taxon>Verrucomicrobiota</taxon>
        <taxon>Verrucomicrobiia</taxon>
        <taxon>Verrucomicrobiales</taxon>
        <taxon>Verrucomicrobiaceae</taxon>
        <taxon>Prosthecobacter</taxon>
    </lineage>
</organism>
<evidence type="ECO:0000313" key="2">
    <source>
        <dbReference type="EMBL" id="MBB5035681.1"/>
    </source>
</evidence>
<dbReference type="AlphaFoldDB" id="A0A7W7YGB8"/>
<reference evidence="2 3" key="1">
    <citation type="submission" date="2020-08" db="EMBL/GenBank/DDBJ databases">
        <title>Genomic Encyclopedia of Type Strains, Phase IV (KMG-IV): sequencing the most valuable type-strain genomes for metagenomic binning, comparative biology and taxonomic classification.</title>
        <authorList>
            <person name="Goeker M."/>
        </authorList>
    </citation>
    <scope>NUCLEOTIDE SEQUENCE [LARGE SCALE GENOMIC DNA]</scope>
    <source>
        <strain evidence="2 3">DSM 12252</strain>
    </source>
</reference>